<sequence>MLDLASLDGIRVVLALAMLGIACASDVKKREINDIIWIIFGAIAACLIPFSGDITEELLKIGIAMIVAPIVIIIWRFGLFGGADAFALIVLAALTPNFSLAHGTITPFTALTNAVLLSIIPMLVNVIRNSILLARKQDIFEGFNETKKKKIIAMFVGYRAANPKFGFSIEQKQGKYKKLNLSLQHAEYAEFCTKKDTWITPGIPYMLFITAGFVLQLVYGDVIFSAFNAFLHA</sequence>
<evidence type="ECO:0000256" key="1">
    <source>
        <dbReference type="ARBA" id="ARBA00004651"/>
    </source>
</evidence>
<evidence type="ECO:0000256" key="3">
    <source>
        <dbReference type="ARBA" id="ARBA00022692"/>
    </source>
</evidence>
<reference evidence="9 10" key="1">
    <citation type="journal article" date="2016" name="Sci. Rep.">
        <title>A novel ammonia-oxidizing archaeon from wastewater treatment plant: Its enrichment, physiological and genomic characteristics.</title>
        <authorList>
            <person name="Li Y."/>
            <person name="Ding K."/>
            <person name="Wen X."/>
            <person name="Zhang B."/>
            <person name="Shen B."/>
            <person name="Yang Y."/>
        </authorList>
    </citation>
    <scope>NUCLEOTIDE SEQUENCE [LARGE SCALE GENOMIC DNA]</scope>
    <source>
        <strain evidence="9 10">SAT1</strain>
    </source>
</reference>
<dbReference type="Pfam" id="PF06847">
    <property type="entry name" value="Arc_PepC_II"/>
    <property type="match status" value="1"/>
</dbReference>
<dbReference type="Proteomes" id="UP000266745">
    <property type="component" value="Chromosome"/>
</dbReference>
<evidence type="ECO:0000313" key="10">
    <source>
        <dbReference type="Proteomes" id="UP000266745"/>
    </source>
</evidence>
<dbReference type="Gene3D" id="1.20.120.1220">
    <property type="match status" value="1"/>
</dbReference>
<evidence type="ECO:0000256" key="5">
    <source>
        <dbReference type="ARBA" id="ARBA00023136"/>
    </source>
</evidence>
<dbReference type="STRING" id="1603555.SU86_001900"/>
<proteinExistence type="predicted"/>
<comment type="subcellular location">
    <subcellularLocation>
        <location evidence="1">Cell membrane</location>
        <topology evidence="1">Multi-pass membrane protein</topology>
    </subcellularLocation>
</comment>
<gene>
    <name evidence="9" type="ORF">SU86_001900</name>
</gene>
<evidence type="ECO:0000256" key="2">
    <source>
        <dbReference type="ARBA" id="ARBA00022475"/>
    </source>
</evidence>
<feature type="transmembrane region" description="Helical" evidence="6">
    <location>
        <begin position="205"/>
        <end position="231"/>
    </location>
</feature>
<organism evidence="9 10">
    <name type="scientific">Candidatus Nitrosotenuis cloacae</name>
    <dbReference type="NCBI Taxonomy" id="1603555"/>
    <lineage>
        <taxon>Archaea</taxon>
        <taxon>Nitrososphaerota</taxon>
        <taxon>Candidatus Nitrosotenuis</taxon>
    </lineage>
</organism>
<evidence type="ECO:0000256" key="4">
    <source>
        <dbReference type="ARBA" id="ARBA00022989"/>
    </source>
</evidence>
<dbReference type="InterPro" id="IPR052218">
    <property type="entry name" value="Preflagellin_Peptidase"/>
</dbReference>
<name>A0A3G1B363_9ARCH</name>
<evidence type="ECO:0000259" key="7">
    <source>
        <dbReference type="Pfam" id="PF01478"/>
    </source>
</evidence>
<dbReference type="AlphaFoldDB" id="A0A3G1B363"/>
<dbReference type="EMBL" id="CP011097">
    <property type="protein sequence ID" value="AJZ76564.1"/>
    <property type="molecule type" value="Genomic_DNA"/>
</dbReference>
<protein>
    <submittedName>
        <fullName evidence="9">Peptidase</fullName>
    </submittedName>
</protein>
<keyword evidence="4 6" id="KW-1133">Transmembrane helix</keyword>
<dbReference type="KEGG" id="tah:SU86_001900"/>
<dbReference type="PANTHER" id="PTHR36506">
    <property type="entry name" value="PREFLAGELLIN PEPTIDASE"/>
    <property type="match status" value="1"/>
</dbReference>
<evidence type="ECO:0000256" key="6">
    <source>
        <dbReference type="SAM" id="Phobius"/>
    </source>
</evidence>
<evidence type="ECO:0000313" key="9">
    <source>
        <dbReference type="EMBL" id="AJZ76564.1"/>
    </source>
</evidence>
<dbReference type="InterPro" id="IPR000045">
    <property type="entry name" value="Prepilin_IV_endopep_pep"/>
</dbReference>
<keyword evidence="10" id="KW-1185">Reference proteome</keyword>
<dbReference type="GO" id="GO:0004190">
    <property type="term" value="F:aspartic-type endopeptidase activity"/>
    <property type="evidence" value="ECO:0007669"/>
    <property type="project" value="InterPro"/>
</dbReference>
<feature type="domain" description="Prepilin type IV endopeptidase peptidase" evidence="7">
    <location>
        <begin position="14"/>
        <end position="120"/>
    </location>
</feature>
<dbReference type="Pfam" id="PF01478">
    <property type="entry name" value="Peptidase_A24"/>
    <property type="match status" value="1"/>
</dbReference>
<dbReference type="PANTHER" id="PTHR36506:SF1">
    <property type="entry name" value="PREFLAGELLIN PEPTIDASE"/>
    <property type="match status" value="1"/>
</dbReference>
<dbReference type="Gene3D" id="6.10.250.3240">
    <property type="match status" value="1"/>
</dbReference>
<feature type="domain" description="Preflagellin peptidase C-terminal" evidence="8">
    <location>
        <begin position="143"/>
        <end position="222"/>
    </location>
</feature>
<accession>A0A3G1B363</accession>
<keyword evidence="3 6" id="KW-0812">Transmembrane</keyword>
<feature type="transmembrane region" description="Helical" evidence="6">
    <location>
        <begin position="35"/>
        <end position="52"/>
    </location>
</feature>
<keyword evidence="2" id="KW-1003">Cell membrane</keyword>
<evidence type="ECO:0000259" key="8">
    <source>
        <dbReference type="Pfam" id="PF06847"/>
    </source>
</evidence>
<feature type="transmembrane region" description="Helical" evidence="6">
    <location>
        <begin position="108"/>
        <end position="127"/>
    </location>
</feature>
<dbReference type="GO" id="GO:0005886">
    <property type="term" value="C:plasma membrane"/>
    <property type="evidence" value="ECO:0007669"/>
    <property type="project" value="UniProtKB-SubCell"/>
</dbReference>
<dbReference type="InterPro" id="IPR009655">
    <property type="entry name" value="Preflagellin_peptidase_C"/>
</dbReference>
<keyword evidence="5 6" id="KW-0472">Membrane</keyword>